<dbReference type="EMBL" id="BK032497">
    <property type="protein sequence ID" value="DAF42681.1"/>
    <property type="molecule type" value="Genomic_DNA"/>
</dbReference>
<dbReference type="PROSITE" id="PS51257">
    <property type="entry name" value="PROKAR_LIPOPROTEIN"/>
    <property type="match status" value="1"/>
</dbReference>
<name>A0A8S5RVN2_9CAUD</name>
<sequence length="250" mass="28272">MKKFKMIKVAMVAAVALLFATACTNNKKTENNTNSNTEQTTKENQYTANASFYLGKDGKAIQEKDIDKNATIVNWYVDPYCPACVQLEELTKDTIKEYINNKNVVIKYNILSFLSARTIDDYSNRAASWILGVINERPDLAYDYFTSVLSVNFHPNGKAKEDSAFKDLFIKLGGKEDEWKVIESKQKDLIEEVKANTIRVFNDNELAKKSPTGKLFTPFIVVGDSEKAIDFEHGDNPLDEIKKAIDSKLK</sequence>
<evidence type="ECO:0000313" key="1">
    <source>
        <dbReference type="EMBL" id="DAF42681.1"/>
    </source>
</evidence>
<dbReference type="Gene3D" id="3.40.30.10">
    <property type="entry name" value="Glutaredoxin"/>
    <property type="match status" value="1"/>
</dbReference>
<dbReference type="InterPro" id="IPR036249">
    <property type="entry name" value="Thioredoxin-like_sf"/>
</dbReference>
<organism evidence="1">
    <name type="scientific">Siphoviridae sp. ctHip2</name>
    <dbReference type="NCBI Taxonomy" id="2827830"/>
    <lineage>
        <taxon>Viruses</taxon>
        <taxon>Duplodnaviria</taxon>
        <taxon>Heunggongvirae</taxon>
        <taxon>Uroviricota</taxon>
        <taxon>Caudoviricetes</taxon>
    </lineage>
</organism>
<protein>
    <submittedName>
        <fullName evidence="1">Oxidoreductase</fullName>
    </submittedName>
</protein>
<proteinExistence type="predicted"/>
<accession>A0A8S5RVN2</accession>
<dbReference type="SUPFAM" id="SSF52833">
    <property type="entry name" value="Thioredoxin-like"/>
    <property type="match status" value="1"/>
</dbReference>
<reference evidence="1" key="1">
    <citation type="journal article" date="2021" name="Proc. Natl. Acad. Sci. U.S.A.">
        <title>A Catalog of Tens of Thousands of Viruses from Human Metagenomes Reveals Hidden Associations with Chronic Diseases.</title>
        <authorList>
            <person name="Tisza M.J."/>
            <person name="Buck C.B."/>
        </authorList>
    </citation>
    <scope>NUCLEOTIDE SEQUENCE</scope>
    <source>
        <strain evidence="1">CtHip2</strain>
    </source>
</reference>